<dbReference type="InterPro" id="IPR050828">
    <property type="entry name" value="C-type_lectin/matrix_domain"/>
</dbReference>
<dbReference type="PROSITE" id="PS50041">
    <property type="entry name" value="C_TYPE_LECTIN_2"/>
    <property type="match status" value="1"/>
</dbReference>
<dbReference type="GO" id="GO:0030246">
    <property type="term" value="F:carbohydrate binding"/>
    <property type="evidence" value="ECO:0007669"/>
    <property type="project" value="UniProtKB-KW"/>
</dbReference>
<proteinExistence type="predicted"/>
<dbReference type="Pfam" id="PF00059">
    <property type="entry name" value="Lectin_C"/>
    <property type="match status" value="1"/>
</dbReference>
<dbReference type="EMBL" id="QBIY01012567">
    <property type="protein sequence ID" value="RXN23149.1"/>
    <property type="molecule type" value="Genomic_DNA"/>
</dbReference>
<dbReference type="InterPro" id="IPR001304">
    <property type="entry name" value="C-type_lectin-like"/>
</dbReference>
<evidence type="ECO:0000256" key="5">
    <source>
        <dbReference type="SAM" id="Phobius"/>
    </source>
</evidence>
<sequence>MSYYGNMNISGERGMEIEYEGMVNNSSDDQTESEYSDSKRHRTPPNTVKIRNYRSAVVCLVLLCVLLLIALIVLCVHIRTIRTNCTQERDEVITEKENLSKERDQLPVVVKEKCIYYKSSFYYLSTGKKNWNESRQDCLQRRADLIIINDRKEQDFVMNIADKREFWIGVTDIVEEGTWKWADGSTLTSGFWATNGKTPEPNGKRDENCAVTCLRNHPQLIGWIDVTCNGDYQWICEKSI</sequence>
<evidence type="ECO:0000256" key="2">
    <source>
        <dbReference type="ARBA" id="ARBA00022734"/>
    </source>
</evidence>
<keyword evidence="5" id="KW-0812">Transmembrane</keyword>
<dbReference type="InterPro" id="IPR016187">
    <property type="entry name" value="CTDL_fold"/>
</dbReference>
<feature type="region of interest" description="Disordered" evidence="4">
    <location>
        <begin position="25"/>
        <end position="45"/>
    </location>
</feature>
<reference evidence="7 8" key="1">
    <citation type="submission" date="2018-03" db="EMBL/GenBank/DDBJ databases">
        <title>Draft genome sequence of Rohu Carp (Labeo rohita).</title>
        <authorList>
            <person name="Das P."/>
            <person name="Kushwaha B."/>
            <person name="Joshi C.G."/>
            <person name="Kumar D."/>
            <person name="Nagpure N.S."/>
            <person name="Sahoo L."/>
            <person name="Das S.P."/>
            <person name="Bit A."/>
            <person name="Patnaik S."/>
            <person name="Meher P.K."/>
            <person name="Jayasankar P."/>
            <person name="Koringa P.G."/>
            <person name="Patel N.V."/>
            <person name="Hinsu A.T."/>
            <person name="Kumar R."/>
            <person name="Pandey M."/>
            <person name="Agarwal S."/>
            <person name="Srivastava S."/>
            <person name="Singh M."/>
            <person name="Iquebal M.A."/>
            <person name="Jaiswal S."/>
            <person name="Angadi U.B."/>
            <person name="Kumar N."/>
            <person name="Raza M."/>
            <person name="Shah T.M."/>
            <person name="Rai A."/>
            <person name="Jena J.K."/>
        </authorList>
    </citation>
    <scope>NUCLEOTIDE SEQUENCE [LARGE SCALE GENOMIC DNA]</scope>
    <source>
        <strain evidence="7">DASCIFA01</strain>
        <tissue evidence="7">Testis</tissue>
    </source>
</reference>
<feature type="transmembrane region" description="Helical" evidence="5">
    <location>
        <begin position="56"/>
        <end position="79"/>
    </location>
</feature>
<name>A0A498MNT6_LABRO</name>
<comment type="subcellular location">
    <subcellularLocation>
        <location evidence="1">Cell membrane</location>
        <topology evidence="1">Single-pass type II membrane protein</topology>
    </subcellularLocation>
</comment>
<dbReference type="Gene3D" id="3.10.100.10">
    <property type="entry name" value="Mannose-Binding Protein A, subunit A"/>
    <property type="match status" value="1"/>
</dbReference>
<dbReference type="GO" id="GO:0005886">
    <property type="term" value="C:plasma membrane"/>
    <property type="evidence" value="ECO:0007669"/>
    <property type="project" value="UniProtKB-SubCell"/>
</dbReference>
<keyword evidence="5" id="KW-1133">Transmembrane helix</keyword>
<gene>
    <name evidence="7" type="ORF">ROHU_006456</name>
</gene>
<keyword evidence="8" id="KW-1185">Reference proteome</keyword>
<organism evidence="7 8">
    <name type="scientific">Labeo rohita</name>
    <name type="common">Indian major carp</name>
    <name type="synonym">Cyprinus rohita</name>
    <dbReference type="NCBI Taxonomy" id="84645"/>
    <lineage>
        <taxon>Eukaryota</taxon>
        <taxon>Metazoa</taxon>
        <taxon>Chordata</taxon>
        <taxon>Craniata</taxon>
        <taxon>Vertebrata</taxon>
        <taxon>Euteleostomi</taxon>
        <taxon>Actinopterygii</taxon>
        <taxon>Neopterygii</taxon>
        <taxon>Teleostei</taxon>
        <taxon>Ostariophysi</taxon>
        <taxon>Cypriniformes</taxon>
        <taxon>Cyprinidae</taxon>
        <taxon>Labeoninae</taxon>
        <taxon>Labeonini</taxon>
        <taxon>Labeo</taxon>
    </lineage>
</organism>
<dbReference type="InterPro" id="IPR033989">
    <property type="entry name" value="CD209-like_CTLD"/>
</dbReference>
<evidence type="ECO:0000259" key="6">
    <source>
        <dbReference type="PROSITE" id="PS50041"/>
    </source>
</evidence>
<keyword evidence="3" id="KW-1015">Disulfide bond</keyword>
<dbReference type="STRING" id="84645.A0A498MNT6"/>
<protein>
    <submittedName>
        <fullName evidence="7">C-type lectin domain family 4 member F-like protein</fullName>
    </submittedName>
</protein>
<evidence type="ECO:0000256" key="4">
    <source>
        <dbReference type="SAM" id="MobiDB-lite"/>
    </source>
</evidence>
<comment type="caution">
    <text evidence="7">The sequence shown here is derived from an EMBL/GenBank/DDBJ whole genome shotgun (WGS) entry which is preliminary data.</text>
</comment>
<evidence type="ECO:0000313" key="7">
    <source>
        <dbReference type="EMBL" id="RXN23149.1"/>
    </source>
</evidence>
<dbReference type="SMART" id="SM00034">
    <property type="entry name" value="CLECT"/>
    <property type="match status" value="1"/>
</dbReference>
<dbReference type="PANTHER" id="PTHR45710">
    <property type="entry name" value="C-TYPE LECTIN DOMAIN-CONTAINING PROTEIN 180"/>
    <property type="match status" value="1"/>
</dbReference>
<evidence type="ECO:0000256" key="3">
    <source>
        <dbReference type="ARBA" id="ARBA00023157"/>
    </source>
</evidence>
<feature type="domain" description="C-type lectin" evidence="6">
    <location>
        <begin position="117"/>
        <end position="237"/>
    </location>
</feature>
<keyword evidence="5" id="KW-0472">Membrane</keyword>
<dbReference type="Proteomes" id="UP000290572">
    <property type="component" value="Unassembled WGS sequence"/>
</dbReference>
<dbReference type="PROSITE" id="PS00615">
    <property type="entry name" value="C_TYPE_LECTIN_1"/>
    <property type="match status" value="1"/>
</dbReference>
<dbReference type="InterPro" id="IPR018378">
    <property type="entry name" value="C-type_lectin_CS"/>
</dbReference>
<evidence type="ECO:0000256" key="1">
    <source>
        <dbReference type="ARBA" id="ARBA00004401"/>
    </source>
</evidence>
<accession>A0A498MNT6</accession>
<dbReference type="PANTHER" id="PTHR45710:SF8">
    <property type="entry name" value="RERATING FAMILY MEMBER 4"/>
    <property type="match status" value="1"/>
</dbReference>
<dbReference type="SUPFAM" id="SSF56436">
    <property type="entry name" value="C-type lectin-like"/>
    <property type="match status" value="1"/>
</dbReference>
<dbReference type="CDD" id="cd03590">
    <property type="entry name" value="CLECT_DC-SIGN_like"/>
    <property type="match status" value="1"/>
</dbReference>
<dbReference type="AlphaFoldDB" id="A0A498MNT6"/>
<evidence type="ECO:0000313" key="8">
    <source>
        <dbReference type="Proteomes" id="UP000290572"/>
    </source>
</evidence>
<keyword evidence="2 7" id="KW-0430">Lectin</keyword>
<dbReference type="InterPro" id="IPR016186">
    <property type="entry name" value="C-type_lectin-like/link_sf"/>
</dbReference>